<dbReference type="PANTHER" id="PTHR21028">
    <property type="entry name" value="SI:CH211-156B7.4"/>
    <property type="match status" value="1"/>
</dbReference>
<dbReference type="PROSITE" id="PS51707">
    <property type="entry name" value="CYTH"/>
    <property type="match status" value="1"/>
</dbReference>
<organism evidence="2">
    <name type="scientific">Caldithrix abyssi</name>
    <dbReference type="NCBI Taxonomy" id="187145"/>
    <lineage>
        <taxon>Bacteria</taxon>
        <taxon>Pseudomonadati</taxon>
        <taxon>Calditrichota</taxon>
        <taxon>Calditrichia</taxon>
        <taxon>Calditrichales</taxon>
        <taxon>Calditrichaceae</taxon>
        <taxon>Caldithrix</taxon>
    </lineage>
</organism>
<reference evidence="2" key="1">
    <citation type="journal article" date="2020" name="mSystems">
        <title>Genome- and Community-Level Interaction Insights into Carbon Utilization and Element Cycling Functions of Hydrothermarchaeota in Hydrothermal Sediment.</title>
        <authorList>
            <person name="Zhou Z."/>
            <person name="Liu Y."/>
            <person name="Xu W."/>
            <person name="Pan J."/>
            <person name="Luo Z.H."/>
            <person name="Li M."/>
        </authorList>
    </citation>
    <scope>NUCLEOTIDE SEQUENCE [LARGE SCALE GENOMIC DNA]</scope>
    <source>
        <strain evidence="2">HyVt-76</strain>
    </source>
</reference>
<accession>A0A7V5H4T7</accession>
<dbReference type="PANTHER" id="PTHR21028:SF2">
    <property type="entry name" value="CYTH DOMAIN-CONTAINING PROTEIN"/>
    <property type="match status" value="1"/>
</dbReference>
<dbReference type="AlphaFoldDB" id="A0A7V5H4T7"/>
<dbReference type="InterPro" id="IPR033469">
    <property type="entry name" value="CYTH-like_dom_sf"/>
</dbReference>
<dbReference type="Pfam" id="PF01928">
    <property type="entry name" value="CYTH"/>
    <property type="match status" value="1"/>
</dbReference>
<dbReference type="InterPro" id="IPR008173">
    <property type="entry name" value="Adenylyl_cyclase_CyaB"/>
</dbReference>
<evidence type="ECO:0000313" key="2">
    <source>
        <dbReference type="EMBL" id="HHE55876.1"/>
    </source>
</evidence>
<dbReference type="Proteomes" id="UP000886111">
    <property type="component" value="Unassembled WGS sequence"/>
</dbReference>
<sequence length="175" mass="20065">MSQNIEIKAYYPDLNAGQQKAKSLQSRLLGKDHQVDTYFNVPEGRLKLRESSLSGSMLIPYLRGDQTAAKDSNYILLPVSDVKTTKKLLEKMLGTRLVVEKERTIFLWQNVRIHLDRVKQLGNFLEFEAVVDEQHPAQVCREQVAFLLKHFEISETNLIAESYADLLEKQSGQTQ</sequence>
<feature type="domain" description="CYTH" evidence="1">
    <location>
        <begin position="2"/>
        <end position="169"/>
    </location>
</feature>
<dbReference type="CDD" id="cd07890">
    <property type="entry name" value="CYTH-like_AC_IV-like"/>
    <property type="match status" value="1"/>
</dbReference>
<dbReference type="EMBL" id="DRTD01000659">
    <property type="protein sequence ID" value="HHE55876.1"/>
    <property type="molecule type" value="Genomic_DNA"/>
</dbReference>
<evidence type="ECO:0000259" key="1">
    <source>
        <dbReference type="PROSITE" id="PS51707"/>
    </source>
</evidence>
<proteinExistence type="predicted"/>
<dbReference type="SMART" id="SM01118">
    <property type="entry name" value="CYTH"/>
    <property type="match status" value="1"/>
</dbReference>
<dbReference type="SUPFAM" id="SSF55154">
    <property type="entry name" value="CYTH-like phosphatases"/>
    <property type="match status" value="1"/>
</dbReference>
<dbReference type="Gene3D" id="2.40.320.10">
    <property type="entry name" value="Hypothetical Protein Pfu-838710-001"/>
    <property type="match status" value="1"/>
</dbReference>
<dbReference type="NCBIfam" id="TIGR00318">
    <property type="entry name" value="cyaB"/>
    <property type="match status" value="1"/>
</dbReference>
<name>A0A7V5H4T7_CALAY</name>
<dbReference type="InterPro" id="IPR023577">
    <property type="entry name" value="CYTH_domain"/>
</dbReference>
<comment type="caution">
    <text evidence="2">The sequence shown here is derived from an EMBL/GenBank/DDBJ whole genome shotgun (WGS) entry which is preliminary data.</text>
</comment>
<gene>
    <name evidence="2" type="primary">cyaB</name>
    <name evidence="2" type="ORF">ENL21_08845</name>
</gene>
<protein>
    <submittedName>
        <fullName evidence="2">Class IV adenylate cyclase</fullName>
    </submittedName>
</protein>